<organism evidence="3 4">
    <name type="scientific">Kumtagia ephedrae</name>
    <dbReference type="NCBI Taxonomy" id="2116701"/>
    <lineage>
        <taxon>Bacteria</taxon>
        <taxon>Pseudomonadati</taxon>
        <taxon>Pseudomonadota</taxon>
        <taxon>Alphaproteobacteria</taxon>
        <taxon>Hyphomicrobiales</taxon>
        <taxon>Phyllobacteriaceae</taxon>
        <taxon>Kumtagia</taxon>
    </lineage>
</organism>
<gene>
    <name evidence="3" type="ORF">C7I84_00855</name>
</gene>
<feature type="transmembrane region" description="Helical" evidence="1">
    <location>
        <begin position="219"/>
        <end position="236"/>
    </location>
</feature>
<dbReference type="Proteomes" id="UP000241229">
    <property type="component" value="Unassembled WGS sequence"/>
</dbReference>
<dbReference type="EMBL" id="PXYK01000001">
    <property type="protein sequence ID" value="PSJ65706.1"/>
    <property type="molecule type" value="Genomic_DNA"/>
</dbReference>
<evidence type="ECO:0000256" key="1">
    <source>
        <dbReference type="SAM" id="Phobius"/>
    </source>
</evidence>
<dbReference type="Pfam" id="PF01757">
    <property type="entry name" value="Acyl_transf_3"/>
    <property type="match status" value="1"/>
</dbReference>
<dbReference type="InterPro" id="IPR002656">
    <property type="entry name" value="Acyl_transf_3_dom"/>
</dbReference>
<dbReference type="InterPro" id="IPR000595">
    <property type="entry name" value="cNMP-bd_dom"/>
</dbReference>
<evidence type="ECO:0000259" key="2">
    <source>
        <dbReference type="PROSITE" id="PS50042"/>
    </source>
</evidence>
<accession>A0A2P7STA3</accession>
<dbReference type="PROSITE" id="PS50042">
    <property type="entry name" value="CNMP_BINDING_3"/>
    <property type="match status" value="1"/>
</dbReference>
<comment type="caution">
    <text evidence="3">The sequence shown here is derived from an EMBL/GenBank/DDBJ whole genome shotgun (WGS) entry which is preliminary data.</text>
</comment>
<dbReference type="PANTHER" id="PTHR23028:SF131">
    <property type="entry name" value="BLR2367 PROTEIN"/>
    <property type="match status" value="1"/>
</dbReference>
<feature type="transmembrane region" description="Helical" evidence="1">
    <location>
        <begin position="401"/>
        <end position="421"/>
    </location>
</feature>
<proteinExistence type="predicted"/>
<keyword evidence="1" id="KW-1133">Transmembrane helix</keyword>
<feature type="transmembrane region" description="Helical" evidence="1">
    <location>
        <begin position="124"/>
        <end position="145"/>
    </location>
</feature>
<sequence length="443" mass="48042">MRALHGPSLACRLDAGRRAPALVQVWHGGSRVLNVHLKAWPRDAVATSPAGAGAVRFEALDSWRGIAALLVVLFHGQIVSHIRDFPLVRSGEAMVDFFFVLSGFVIAHAYCGRIRDGGDFGKFVFLRLGRLYPLHLFMFGLFLAFEGMKAFVPGLGNPVDPAFSEGNAPSTIPANLLLLHALRPDGLLTWNTPSWSISAEFIAYIAFGTGVLLLRRRAGWIFAALLVAAPLLLAAFSDLGMGTTARMGAVRALYGFSAGAVLYVLAGQRILALRASAGGASHPDPRWTFVELALAVAALWIAVTVWTTPFAYAMPAVYCGIVAVFAVERGLVSRLLRIRPLLFLGLISYSLYMTHMFVQLRFTNLARLLDIAAGTHLITQVGKTARYGAGIDAGNPYLGDLLMLAMVAAVIGMSWMTYRLIEMPGQRLFRHYARKRRSGTAAA</sequence>
<feature type="domain" description="Cyclic nucleotide-binding" evidence="2">
    <location>
        <begin position="87"/>
        <end position="130"/>
    </location>
</feature>
<name>A0A2P7STA3_9HYPH</name>
<keyword evidence="3" id="KW-0808">Transferase</keyword>
<feature type="transmembrane region" description="Helical" evidence="1">
    <location>
        <begin position="312"/>
        <end position="332"/>
    </location>
</feature>
<dbReference type="OrthoDB" id="9796461at2"/>
<keyword evidence="4" id="KW-1185">Reference proteome</keyword>
<feature type="transmembrane region" description="Helical" evidence="1">
    <location>
        <begin position="195"/>
        <end position="214"/>
    </location>
</feature>
<dbReference type="GO" id="GO:0016020">
    <property type="term" value="C:membrane"/>
    <property type="evidence" value="ECO:0007669"/>
    <property type="project" value="TreeGrafter"/>
</dbReference>
<keyword evidence="1" id="KW-0472">Membrane</keyword>
<dbReference type="PANTHER" id="PTHR23028">
    <property type="entry name" value="ACETYLTRANSFERASE"/>
    <property type="match status" value="1"/>
</dbReference>
<reference evidence="3 4" key="1">
    <citation type="submission" date="2018-03" db="EMBL/GenBank/DDBJ databases">
        <title>The draft genome of Mesorhizobium sp. 6GN-30.</title>
        <authorList>
            <person name="Liu L."/>
            <person name="Li L."/>
            <person name="Wang T."/>
            <person name="Zhang X."/>
            <person name="Liang L."/>
        </authorList>
    </citation>
    <scope>NUCLEOTIDE SEQUENCE [LARGE SCALE GENOMIC DNA]</scope>
    <source>
        <strain evidence="3 4">6GN30</strain>
    </source>
</reference>
<keyword evidence="3" id="KW-0012">Acyltransferase</keyword>
<evidence type="ECO:0000313" key="4">
    <source>
        <dbReference type="Proteomes" id="UP000241229"/>
    </source>
</evidence>
<dbReference type="InterPro" id="IPR050879">
    <property type="entry name" value="Acyltransferase_3"/>
</dbReference>
<keyword evidence="1" id="KW-0812">Transmembrane</keyword>
<dbReference type="AlphaFoldDB" id="A0A2P7STA3"/>
<feature type="transmembrane region" description="Helical" evidence="1">
    <location>
        <begin position="341"/>
        <end position="360"/>
    </location>
</feature>
<feature type="transmembrane region" description="Helical" evidence="1">
    <location>
        <begin position="94"/>
        <end position="112"/>
    </location>
</feature>
<feature type="transmembrane region" description="Helical" evidence="1">
    <location>
        <begin position="248"/>
        <end position="266"/>
    </location>
</feature>
<dbReference type="GO" id="GO:0000271">
    <property type="term" value="P:polysaccharide biosynthetic process"/>
    <property type="evidence" value="ECO:0007669"/>
    <property type="project" value="TreeGrafter"/>
</dbReference>
<evidence type="ECO:0000313" key="3">
    <source>
        <dbReference type="EMBL" id="PSJ65706.1"/>
    </source>
</evidence>
<protein>
    <submittedName>
        <fullName evidence="3">Acyltransferase</fullName>
    </submittedName>
</protein>
<dbReference type="GO" id="GO:0016747">
    <property type="term" value="F:acyltransferase activity, transferring groups other than amino-acyl groups"/>
    <property type="evidence" value="ECO:0007669"/>
    <property type="project" value="InterPro"/>
</dbReference>
<feature type="transmembrane region" description="Helical" evidence="1">
    <location>
        <begin position="287"/>
        <end position="306"/>
    </location>
</feature>